<proteinExistence type="predicted"/>
<evidence type="ECO:0000313" key="5">
    <source>
        <dbReference type="Proteomes" id="UP000770661"/>
    </source>
</evidence>
<organism evidence="4 5">
    <name type="scientific">Chionoecetes opilio</name>
    <name type="common">Atlantic snow crab</name>
    <name type="synonym">Cancer opilio</name>
    <dbReference type="NCBI Taxonomy" id="41210"/>
    <lineage>
        <taxon>Eukaryota</taxon>
        <taxon>Metazoa</taxon>
        <taxon>Ecdysozoa</taxon>
        <taxon>Arthropoda</taxon>
        <taxon>Crustacea</taxon>
        <taxon>Multicrustacea</taxon>
        <taxon>Malacostraca</taxon>
        <taxon>Eumalacostraca</taxon>
        <taxon>Eucarida</taxon>
        <taxon>Decapoda</taxon>
        <taxon>Pleocyemata</taxon>
        <taxon>Brachyura</taxon>
        <taxon>Eubrachyura</taxon>
        <taxon>Majoidea</taxon>
        <taxon>Majidae</taxon>
        <taxon>Chionoecetes</taxon>
    </lineage>
</organism>
<sequence length="172" mass="19380">MLIFGGNTHNDTAYSYGAKCYSADFLAYDIICNSWHILHQPPNLYLDVARYGHSATLHDSKMYIMGGFNGKMLGSVLRYHPGGCKRLTSSEECLSSFPGRKCVWNRILEWCESNKNNDKKAYDVCSNVTPVMNYTALCLEQQSCWSCLSNTYGCTWCGSACTHNKCVEYKVS</sequence>
<dbReference type="InterPro" id="IPR051568">
    <property type="entry name" value="LZTR1/Attractin"/>
</dbReference>
<dbReference type="SUPFAM" id="SSF117281">
    <property type="entry name" value="Kelch motif"/>
    <property type="match status" value="1"/>
</dbReference>
<dbReference type="PANTHER" id="PTHR46376:SF2">
    <property type="entry name" value="DISTRACTED, ISOFORM B"/>
    <property type="match status" value="1"/>
</dbReference>
<evidence type="ECO:0000313" key="4">
    <source>
        <dbReference type="EMBL" id="KAG0720266.1"/>
    </source>
</evidence>
<keyword evidence="1" id="KW-0880">Kelch repeat</keyword>
<dbReference type="Gene3D" id="2.120.10.80">
    <property type="entry name" value="Kelch-type beta propeller"/>
    <property type="match status" value="1"/>
</dbReference>
<evidence type="ECO:0000259" key="3">
    <source>
        <dbReference type="Pfam" id="PF24981"/>
    </source>
</evidence>
<gene>
    <name evidence="4" type="primary">ATRNL1_0</name>
    <name evidence="4" type="ORF">GWK47_048868</name>
</gene>
<dbReference type="GO" id="GO:0005794">
    <property type="term" value="C:Golgi apparatus"/>
    <property type="evidence" value="ECO:0007669"/>
    <property type="project" value="TreeGrafter"/>
</dbReference>
<dbReference type="OrthoDB" id="9998912at2759"/>
<dbReference type="EMBL" id="JACEEZ010013164">
    <property type="protein sequence ID" value="KAG0720266.1"/>
    <property type="molecule type" value="Genomic_DNA"/>
</dbReference>
<evidence type="ECO:0000256" key="1">
    <source>
        <dbReference type="ARBA" id="ARBA00022441"/>
    </source>
</evidence>
<dbReference type="Proteomes" id="UP000770661">
    <property type="component" value="Unassembled WGS sequence"/>
</dbReference>
<keyword evidence="2" id="KW-0677">Repeat</keyword>
<dbReference type="InterPro" id="IPR015915">
    <property type="entry name" value="Kelch-typ_b-propeller"/>
</dbReference>
<reference evidence="4" key="1">
    <citation type="submission" date="2020-07" db="EMBL/GenBank/DDBJ databases">
        <title>The High-quality genome of the commercially important snow crab, Chionoecetes opilio.</title>
        <authorList>
            <person name="Jeong J.-H."/>
            <person name="Ryu S."/>
        </authorList>
    </citation>
    <scope>NUCLEOTIDE SEQUENCE</scope>
    <source>
        <strain evidence="4">MADBK_172401_WGS</strain>
        <tissue evidence="4">Digestive gland</tissue>
    </source>
</reference>
<protein>
    <submittedName>
        <fullName evidence="4">Attractin-like protein 1</fullName>
    </submittedName>
</protein>
<accession>A0A8J4YBJ8</accession>
<dbReference type="Pfam" id="PF24981">
    <property type="entry name" value="Beta-prop_ATRN-LZTR1"/>
    <property type="match status" value="1"/>
</dbReference>
<feature type="domain" description="Attractin/MKLN-like beta-propeller" evidence="3">
    <location>
        <begin position="1"/>
        <end position="77"/>
    </location>
</feature>
<name>A0A8J4YBJ8_CHIOP</name>
<dbReference type="AlphaFoldDB" id="A0A8J4YBJ8"/>
<keyword evidence="5" id="KW-1185">Reference proteome</keyword>
<comment type="caution">
    <text evidence="4">The sequence shown here is derived from an EMBL/GenBank/DDBJ whole genome shotgun (WGS) entry which is preliminary data.</text>
</comment>
<evidence type="ECO:0000256" key="2">
    <source>
        <dbReference type="ARBA" id="ARBA00022737"/>
    </source>
</evidence>
<dbReference type="InterPro" id="IPR056737">
    <property type="entry name" value="Beta-prop_ATRN-MKLN-like"/>
</dbReference>
<dbReference type="PANTHER" id="PTHR46376">
    <property type="entry name" value="LEUCINE-ZIPPER-LIKE TRANSCRIPTIONAL REGULATOR 1"/>
    <property type="match status" value="1"/>
</dbReference>